<evidence type="ECO:0000256" key="1">
    <source>
        <dbReference type="SAM" id="MobiDB-lite"/>
    </source>
</evidence>
<dbReference type="Proteomes" id="UP000292003">
    <property type="component" value="Unassembled WGS sequence"/>
</dbReference>
<protein>
    <submittedName>
        <fullName evidence="2">Uncharacterized protein</fullName>
    </submittedName>
</protein>
<dbReference type="AlphaFoldDB" id="A0A4Q7IXE7"/>
<dbReference type="OrthoDB" id="3638144at2"/>
<gene>
    <name evidence="2" type="ORF">EWH70_32840</name>
</gene>
<sequence>MTTREPDPTAEWLEGVRAEETPWRQDRPAGHLPPEPVVHEPARWRRTVGRVAPYLQAAAVAGWVASSVLDDDYDEGYEAGFDAGFDAGGGQG</sequence>
<comment type="caution">
    <text evidence="2">The sequence shown here is derived from an EMBL/GenBank/DDBJ whole genome shotgun (WGS) entry which is preliminary data.</text>
</comment>
<reference evidence="2 3" key="1">
    <citation type="submission" date="2019-02" db="EMBL/GenBank/DDBJ databases">
        <title>Draft genome sequence of Amycolatopsis sp. 8-3EHSu isolated from roots of Suaeda maritima.</title>
        <authorList>
            <person name="Duangmal K."/>
            <person name="Chantavorakit T."/>
        </authorList>
    </citation>
    <scope>NUCLEOTIDE SEQUENCE [LARGE SCALE GENOMIC DNA]</scope>
    <source>
        <strain evidence="2 3">8-3EHSu</strain>
    </source>
</reference>
<feature type="region of interest" description="Disordered" evidence="1">
    <location>
        <begin position="1"/>
        <end position="38"/>
    </location>
</feature>
<organism evidence="2 3">
    <name type="scientific">Amycolatopsis suaedae</name>
    <dbReference type="NCBI Taxonomy" id="2510978"/>
    <lineage>
        <taxon>Bacteria</taxon>
        <taxon>Bacillati</taxon>
        <taxon>Actinomycetota</taxon>
        <taxon>Actinomycetes</taxon>
        <taxon>Pseudonocardiales</taxon>
        <taxon>Pseudonocardiaceae</taxon>
        <taxon>Amycolatopsis</taxon>
    </lineage>
</organism>
<feature type="compositionally biased region" description="Basic and acidic residues" evidence="1">
    <location>
        <begin position="14"/>
        <end position="29"/>
    </location>
</feature>
<dbReference type="EMBL" id="SFCC01000022">
    <property type="protein sequence ID" value="RZQ59621.1"/>
    <property type="molecule type" value="Genomic_DNA"/>
</dbReference>
<evidence type="ECO:0000313" key="2">
    <source>
        <dbReference type="EMBL" id="RZQ59621.1"/>
    </source>
</evidence>
<keyword evidence="3" id="KW-1185">Reference proteome</keyword>
<evidence type="ECO:0000313" key="3">
    <source>
        <dbReference type="Proteomes" id="UP000292003"/>
    </source>
</evidence>
<accession>A0A4Q7IXE7</accession>
<proteinExistence type="predicted"/>
<name>A0A4Q7IXE7_9PSEU</name>
<dbReference type="RefSeq" id="WP_130479478.1">
    <property type="nucleotide sequence ID" value="NZ_SFCC01000022.1"/>
</dbReference>